<evidence type="ECO:0000313" key="3">
    <source>
        <dbReference type="EMBL" id="PAV58595.1"/>
    </source>
</evidence>
<comment type="caution">
    <text evidence="3">The sequence shown here is derived from an EMBL/GenBank/DDBJ whole genome shotgun (WGS) entry which is preliminary data.</text>
</comment>
<evidence type="ECO:0000256" key="2">
    <source>
        <dbReference type="SAM" id="SignalP"/>
    </source>
</evidence>
<feature type="compositionally biased region" description="Polar residues" evidence="1">
    <location>
        <begin position="37"/>
        <end position="52"/>
    </location>
</feature>
<dbReference type="AlphaFoldDB" id="A0A2A2JAC4"/>
<evidence type="ECO:0000313" key="4">
    <source>
        <dbReference type="Proteomes" id="UP000218231"/>
    </source>
</evidence>
<reference evidence="3 4" key="1">
    <citation type="journal article" date="2017" name="Curr. Biol.">
        <title>Genome architecture and evolution of a unichromosomal asexual nematode.</title>
        <authorList>
            <person name="Fradin H."/>
            <person name="Zegar C."/>
            <person name="Gutwein M."/>
            <person name="Lucas J."/>
            <person name="Kovtun M."/>
            <person name="Corcoran D."/>
            <person name="Baugh L.R."/>
            <person name="Kiontke K."/>
            <person name="Gunsalus K."/>
            <person name="Fitch D.H."/>
            <person name="Piano F."/>
        </authorList>
    </citation>
    <scope>NUCLEOTIDE SEQUENCE [LARGE SCALE GENOMIC DNA]</scope>
    <source>
        <strain evidence="3">PF1309</strain>
    </source>
</reference>
<evidence type="ECO:0000256" key="1">
    <source>
        <dbReference type="SAM" id="MobiDB-lite"/>
    </source>
</evidence>
<feature type="signal peptide" evidence="2">
    <location>
        <begin position="1"/>
        <end position="15"/>
    </location>
</feature>
<dbReference type="EMBL" id="LIAE01010570">
    <property type="protein sequence ID" value="PAV58595.1"/>
    <property type="molecule type" value="Genomic_DNA"/>
</dbReference>
<proteinExistence type="predicted"/>
<organism evidence="3 4">
    <name type="scientific">Diploscapter pachys</name>
    <dbReference type="NCBI Taxonomy" id="2018661"/>
    <lineage>
        <taxon>Eukaryota</taxon>
        <taxon>Metazoa</taxon>
        <taxon>Ecdysozoa</taxon>
        <taxon>Nematoda</taxon>
        <taxon>Chromadorea</taxon>
        <taxon>Rhabditida</taxon>
        <taxon>Rhabditina</taxon>
        <taxon>Rhabditomorpha</taxon>
        <taxon>Rhabditoidea</taxon>
        <taxon>Rhabditidae</taxon>
        <taxon>Diploscapter</taxon>
    </lineage>
</organism>
<dbReference type="Proteomes" id="UP000218231">
    <property type="component" value="Unassembled WGS sequence"/>
</dbReference>
<keyword evidence="4" id="KW-1185">Reference proteome</keyword>
<gene>
    <name evidence="3" type="ORF">WR25_12144</name>
</gene>
<sequence>MLCWMHLCSLRQAKAAVGWQLGQFEAHCDNSPRHASASGTQGSSVRPSNCCSLSGHRRLALATGKFRRRRESLQSSNTHGSHSPAK</sequence>
<protein>
    <recommendedName>
        <fullName evidence="5">Secreted protein</fullName>
    </recommendedName>
</protein>
<feature type="compositionally biased region" description="Polar residues" evidence="1">
    <location>
        <begin position="73"/>
        <end position="86"/>
    </location>
</feature>
<keyword evidence="2" id="KW-0732">Signal</keyword>
<feature type="chain" id="PRO_5012426203" description="Secreted protein" evidence="2">
    <location>
        <begin position="16"/>
        <end position="86"/>
    </location>
</feature>
<name>A0A2A2JAC4_9BILA</name>
<accession>A0A2A2JAC4</accession>
<feature type="region of interest" description="Disordered" evidence="1">
    <location>
        <begin position="30"/>
        <end position="52"/>
    </location>
</feature>
<evidence type="ECO:0008006" key="5">
    <source>
        <dbReference type="Google" id="ProtNLM"/>
    </source>
</evidence>
<feature type="region of interest" description="Disordered" evidence="1">
    <location>
        <begin position="64"/>
        <end position="86"/>
    </location>
</feature>